<evidence type="ECO:0000313" key="9">
    <source>
        <dbReference type="Proteomes" id="UP000195570"/>
    </source>
</evidence>
<evidence type="ECO:0000259" key="7">
    <source>
        <dbReference type="Pfam" id="PF00913"/>
    </source>
</evidence>
<dbReference type="EMBL" id="CZPT02000008">
    <property type="protein sequence ID" value="SCU64206.1"/>
    <property type="molecule type" value="Genomic_DNA"/>
</dbReference>
<protein>
    <submittedName>
        <fullName evidence="8">Trypanosome variant surface glycoprotein (A-type), putative</fullName>
    </submittedName>
</protein>
<keyword evidence="3" id="KW-0336">GPI-anchor</keyword>
<reference evidence="8" key="1">
    <citation type="submission" date="2016-09" db="EMBL/GenBank/DDBJ databases">
        <authorList>
            <person name="Hebert L."/>
            <person name="Moumen B."/>
        </authorList>
    </citation>
    <scope>NUCLEOTIDE SEQUENCE [LARGE SCALE GENOMIC DNA]</scope>
    <source>
        <strain evidence="8">OVI</strain>
    </source>
</reference>
<evidence type="ECO:0000256" key="3">
    <source>
        <dbReference type="ARBA" id="ARBA00022622"/>
    </source>
</evidence>
<dbReference type="GO" id="GO:0098552">
    <property type="term" value="C:side of membrane"/>
    <property type="evidence" value="ECO:0007669"/>
    <property type="project" value="UniProtKB-KW"/>
</dbReference>
<dbReference type="GO" id="GO:0005886">
    <property type="term" value="C:plasma membrane"/>
    <property type="evidence" value="ECO:0007669"/>
    <property type="project" value="UniProtKB-SubCell"/>
</dbReference>
<keyword evidence="6" id="KW-0449">Lipoprotein</keyword>
<keyword evidence="2" id="KW-1003">Cell membrane</keyword>
<gene>
    <name evidence="8" type="ORF">TEOVI_000756900</name>
</gene>
<dbReference type="GO" id="GO:0042783">
    <property type="term" value="P:symbiont-mediated evasion of host immune response"/>
    <property type="evidence" value="ECO:0007669"/>
    <property type="project" value="InterPro"/>
</dbReference>
<accession>A0A1G4HY37</accession>
<proteinExistence type="predicted"/>
<dbReference type="Gene3D" id="3.90.150.10">
    <property type="entry name" value="Variant Surface Glycoprotein, subunit A domain 1"/>
    <property type="match status" value="1"/>
</dbReference>
<dbReference type="GeneID" id="92381503"/>
<sequence>MSALSFVVTTGSDAAESNAVGHAAATKLCTLIKNNKKAAESTTARQKHLIPEIVNLKTLSLKSEEAAYVAKKDDAPALTLFAGYMHKKMKESLAALENLSPKASVAAAALGYTDGRLDETTSVFNQAVSSIPGTEYCLQAKSGGNGNNKIATEDAVCVAAMQIDPVPGFAHSK</sequence>
<dbReference type="Pfam" id="PF00913">
    <property type="entry name" value="Trypan_glycop"/>
    <property type="match status" value="1"/>
</dbReference>
<keyword evidence="4" id="KW-0472">Membrane</keyword>
<evidence type="ECO:0000313" key="8">
    <source>
        <dbReference type="EMBL" id="SCU64206.1"/>
    </source>
</evidence>
<evidence type="ECO:0000256" key="5">
    <source>
        <dbReference type="ARBA" id="ARBA00023180"/>
    </source>
</evidence>
<comment type="subcellular location">
    <subcellularLocation>
        <location evidence="1">Cell membrane</location>
        <topology evidence="1">Lipid-anchor</topology>
        <topology evidence="1">GPI-anchor</topology>
    </subcellularLocation>
</comment>
<evidence type="ECO:0000256" key="4">
    <source>
        <dbReference type="ARBA" id="ARBA00023136"/>
    </source>
</evidence>
<evidence type="ECO:0000256" key="6">
    <source>
        <dbReference type="ARBA" id="ARBA00023288"/>
    </source>
</evidence>
<name>A0A1G4HY37_TRYEQ</name>
<keyword evidence="5" id="KW-0325">Glycoprotein</keyword>
<dbReference type="InterPro" id="IPR001812">
    <property type="entry name" value="Trypano_VSG_A_N_dom"/>
</dbReference>
<comment type="caution">
    <text evidence="8">The sequence shown here is derived from an EMBL/GenBank/DDBJ whole genome shotgun (WGS) entry which is preliminary data.</text>
</comment>
<evidence type="ECO:0000256" key="2">
    <source>
        <dbReference type="ARBA" id="ARBA00022475"/>
    </source>
</evidence>
<dbReference type="AlphaFoldDB" id="A0A1G4HY37"/>
<evidence type="ECO:0000256" key="1">
    <source>
        <dbReference type="ARBA" id="ARBA00004609"/>
    </source>
</evidence>
<dbReference type="RefSeq" id="XP_067075997.1">
    <property type="nucleotide sequence ID" value="XM_067219896.1"/>
</dbReference>
<dbReference type="SUPFAM" id="SSF58087">
    <property type="entry name" value="Variant surface glycoprotein (N-terminal domain)"/>
    <property type="match status" value="1"/>
</dbReference>
<keyword evidence="9" id="KW-1185">Reference proteome</keyword>
<organism evidence="8 9">
    <name type="scientific">Trypanosoma equiperdum</name>
    <dbReference type="NCBI Taxonomy" id="5694"/>
    <lineage>
        <taxon>Eukaryota</taxon>
        <taxon>Discoba</taxon>
        <taxon>Euglenozoa</taxon>
        <taxon>Kinetoplastea</taxon>
        <taxon>Metakinetoplastina</taxon>
        <taxon>Trypanosomatida</taxon>
        <taxon>Trypanosomatidae</taxon>
        <taxon>Trypanosoma</taxon>
    </lineage>
</organism>
<dbReference type="Proteomes" id="UP000195570">
    <property type="component" value="Unassembled WGS sequence"/>
</dbReference>
<feature type="domain" description="Trypanosome variant surface glycoprotein A-type N-terminal" evidence="7">
    <location>
        <begin position="7"/>
        <end position="157"/>
    </location>
</feature>
<dbReference type="VEuPathDB" id="TriTrypDB:TEOVI_000756900"/>